<keyword evidence="6" id="KW-0472">Membrane</keyword>
<dbReference type="GO" id="GO:0009253">
    <property type="term" value="P:peptidoglycan catabolic process"/>
    <property type="evidence" value="ECO:0007669"/>
    <property type="project" value="InterPro"/>
</dbReference>
<evidence type="ECO:0000256" key="3">
    <source>
        <dbReference type="ARBA" id="ARBA00022859"/>
    </source>
</evidence>
<dbReference type="InterPro" id="IPR002502">
    <property type="entry name" value="Amidase_domain"/>
</dbReference>
<dbReference type="PhylomeDB" id="D6WIN7"/>
<keyword evidence="3" id="KW-0391">Immunity</keyword>
<dbReference type="OMA" id="TQSECTF"/>
<comment type="function">
    <text evidence="4">Peptidoglycan-recognition protein probably involved in innate immunity by binding to peptidoglycans (PGN) of bacteria and activating the prophenoloxidase (proPO) cascade immune response. Binds to 1,3-beta-D-glucan and PGN.</text>
</comment>
<dbReference type="PANTHER" id="PTHR11022">
    <property type="entry name" value="PEPTIDOGLYCAN RECOGNITION PROTEIN"/>
    <property type="match status" value="1"/>
</dbReference>
<dbReference type="PANTHER" id="PTHR11022:SF41">
    <property type="entry name" value="PEPTIDOGLYCAN-RECOGNITION PROTEIN LC-RELATED"/>
    <property type="match status" value="1"/>
</dbReference>
<feature type="domain" description="Peptidoglycan recognition protein family" evidence="8">
    <location>
        <begin position="213"/>
        <end position="356"/>
    </location>
</feature>
<feature type="region of interest" description="Disordered" evidence="5">
    <location>
        <begin position="103"/>
        <end position="124"/>
    </location>
</feature>
<dbReference type="eggNOG" id="ENOG502RXYD">
    <property type="taxonomic scope" value="Eukaryota"/>
</dbReference>
<dbReference type="FunFam" id="3.40.80.10:FF:000001">
    <property type="entry name" value="Peptidoglycan recognition protein 1"/>
    <property type="match status" value="1"/>
</dbReference>
<evidence type="ECO:0000313" key="9">
    <source>
        <dbReference type="EMBL" id="EFA01280.1"/>
    </source>
</evidence>
<dbReference type="GO" id="GO:0008270">
    <property type="term" value="F:zinc ion binding"/>
    <property type="evidence" value="ECO:0007669"/>
    <property type="project" value="InterPro"/>
</dbReference>
<evidence type="ECO:0000259" key="7">
    <source>
        <dbReference type="SMART" id="SM00644"/>
    </source>
</evidence>
<dbReference type="HOGENOM" id="CLU_066728_0_0_1"/>
<evidence type="ECO:0000256" key="2">
    <source>
        <dbReference type="ARBA" id="ARBA00022588"/>
    </source>
</evidence>
<evidence type="ECO:0000256" key="6">
    <source>
        <dbReference type="SAM" id="Phobius"/>
    </source>
</evidence>
<dbReference type="EMBL" id="KQ971321">
    <property type="protein sequence ID" value="EFA01280.1"/>
    <property type="molecule type" value="Genomic_DNA"/>
</dbReference>
<dbReference type="OrthoDB" id="10001926at2759"/>
<dbReference type="AlphaFoldDB" id="D6WIN7"/>
<dbReference type="InParanoid" id="D6WIN7"/>
<keyword evidence="10" id="KW-1185">Reference proteome</keyword>
<keyword evidence="6" id="KW-0812">Transmembrane</keyword>
<dbReference type="KEGG" id="tca:660982"/>
<organism evidence="9 10">
    <name type="scientific">Tribolium castaneum</name>
    <name type="common">Red flour beetle</name>
    <dbReference type="NCBI Taxonomy" id="7070"/>
    <lineage>
        <taxon>Eukaryota</taxon>
        <taxon>Metazoa</taxon>
        <taxon>Ecdysozoa</taxon>
        <taxon>Arthropoda</taxon>
        <taxon>Hexapoda</taxon>
        <taxon>Insecta</taxon>
        <taxon>Pterygota</taxon>
        <taxon>Neoptera</taxon>
        <taxon>Endopterygota</taxon>
        <taxon>Coleoptera</taxon>
        <taxon>Polyphaga</taxon>
        <taxon>Cucujiformia</taxon>
        <taxon>Tenebrionidae</taxon>
        <taxon>Tenebrionidae incertae sedis</taxon>
        <taxon>Tribolium</taxon>
    </lineage>
</organism>
<evidence type="ECO:0000256" key="1">
    <source>
        <dbReference type="ARBA" id="ARBA00007553"/>
    </source>
</evidence>
<dbReference type="SUPFAM" id="SSF55846">
    <property type="entry name" value="N-acetylmuramoyl-L-alanine amidase-like"/>
    <property type="match status" value="1"/>
</dbReference>
<dbReference type="InterPro" id="IPR036505">
    <property type="entry name" value="Amidase/PGRP_sf"/>
</dbReference>
<feature type="domain" description="N-acetylmuramoyl-L-alanine amidase" evidence="7">
    <location>
        <begin position="225"/>
        <end position="362"/>
    </location>
</feature>
<evidence type="ECO:0000256" key="5">
    <source>
        <dbReference type="SAM" id="MobiDB-lite"/>
    </source>
</evidence>
<dbReference type="GO" id="GO:0045087">
    <property type="term" value="P:innate immune response"/>
    <property type="evidence" value="ECO:0007669"/>
    <property type="project" value="UniProtKB-KW"/>
</dbReference>
<dbReference type="CDD" id="cd06583">
    <property type="entry name" value="PGRP"/>
    <property type="match status" value="1"/>
</dbReference>
<feature type="compositionally biased region" description="Polar residues" evidence="5">
    <location>
        <begin position="106"/>
        <end position="124"/>
    </location>
</feature>
<gene>
    <name evidence="9" type="primary">AUGUSTUS-3.0.2_02790</name>
    <name evidence="9" type="ORF">TcasGA2_TC002790</name>
</gene>
<keyword evidence="2" id="KW-0399">Innate immunity</keyword>
<protein>
    <submittedName>
        <fullName evidence="9">Peptidoglycan-recognition protein LE-like Protein</fullName>
    </submittedName>
</protein>
<comment type="similarity">
    <text evidence="1">Belongs to the N-acetylmuramoyl-L-alanine amidase 2 family.</text>
</comment>
<dbReference type="Gene3D" id="3.40.80.10">
    <property type="entry name" value="Peptidoglycan recognition protein-like"/>
    <property type="match status" value="1"/>
</dbReference>
<evidence type="ECO:0000256" key="4">
    <source>
        <dbReference type="ARBA" id="ARBA00057187"/>
    </source>
</evidence>
<reference evidence="9 10" key="1">
    <citation type="journal article" date="2008" name="Nature">
        <title>The genome of the model beetle and pest Tribolium castaneum.</title>
        <authorList>
            <consortium name="Tribolium Genome Sequencing Consortium"/>
            <person name="Richards S."/>
            <person name="Gibbs R.A."/>
            <person name="Weinstock G.M."/>
            <person name="Brown S.J."/>
            <person name="Denell R."/>
            <person name="Beeman R.W."/>
            <person name="Gibbs R."/>
            <person name="Beeman R.W."/>
            <person name="Brown S.J."/>
            <person name="Bucher G."/>
            <person name="Friedrich M."/>
            <person name="Grimmelikhuijzen C.J."/>
            <person name="Klingler M."/>
            <person name="Lorenzen M."/>
            <person name="Richards S."/>
            <person name="Roth S."/>
            <person name="Schroder R."/>
            <person name="Tautz D."/>
            <person name="Zdobnov E.M."/>
            <person name="Muzny D."/>
            <person name="Gibbs R.A."/>
            <person name="Weinstock G.M."/>
            <person name="Attaway T."/>
            <person name="Bell S."/>
            <person name="Buhay C.J."/>
            <person name="Chandrabose M.N."/>
            <person name="Chavez D."/>
            <person name="Clerk-Blankenburg K.P."/>
            <person name="Cree A."/>
            <person name="Dao M."/>
            <person name="Davis C."/>
            <person name="Chacko J."/>
            <person name="Dinh H."/>
            <person name="Dugan-Rocha S."/>
            <person name="Fowler G."/>
            <person name="Garner T.T."/>
            <person name="Garnes J."/>
            <person name="Gnirke A."/>
            <person name="Hawes A."/>
            <person name="Hernandez J."/>
            <person name="Hines S."/>
            <person name="Holder M."/>
            <person name="Hume J."/>
            <person name="Jhangiani S.N."/>
            <person name="Joshi V."/>
            <person name="Khan Z.M."/>
            <person name="Jackson L."/>
            <person name="Kovar C."/>
            <person name="Kowis A."/>
            <person name="Lee S."/>
            <person name="Lewis L.R."/>
            <person name="Margolis J."/>
            <person name="Morgan M."/>
            <person name="Nazareth L.V."/>
            <person name="Nguyen N."/>
            <person name="Okwuonu G."/>
            <person name="Parker D."/>
            <person name="Richards S."/>
            <person name="Ruiz S.J."/>
            <person name="Santibanez J."/>
            <person name="Savard J."/>
            <person name="Scherer S.E."/>
            <person name="Schneider B."/>
            <person name="Sodergren E."/>
            <person name="Tautz D."/>
            <person name="Vattahil S."/>
            <person name="Villasana D."/>
            <person name="White C.S."/>
            <person name="Wright R."/>
            <person name="Park Y."/>
            <person name="Beeman R.W."/>
            <person name="Lord J."/>
            <person name="Oppert B."/>
            <person name="Lorenzen M."/>
            <person name="Brown S."/>
            <person name="Wang L."/>
            <person name="Savard J."/>
            <person name="Tautz D."/>
            <person name="Richards S."/>
            <person name="Weinstock G."/>
            <person name="Gibbs R.A."/>
            <person name="Liu Y."/>
            <person name="Worley K."/>
            <person name="Weinstock G."/>
            <person name="Elsik C.G."/>
            <person name="Reese J.T."/>
            <person name="Elhaik E."/>
            <person name="Landan G."/>
            <person name="Graur D."/>
            <person name="Arensburger P."/>
            <person name="Atkinson P."/>
            <person name="Beeman R.W."/>
            <person name="Beidler J."/>
            <person name="Brown S.J."/>
            <person name="Demuth J.P."/>
            <person name="Drury D.W."/>
            <person name="Du Y.Z."/>
            <person name="Fujiwara H."/>
            <person name="Lorenzen M."/>
            <person name="Maselli V."/>
            <person name="Osanai M."/>
            <person name="Park Y."/>
            <person name="Robertson H.M."/>
            <person name="Tu Z."/>
            <person name="Wang J.J."/>
            <person name="Wang S."/>
            <person name="Richards S."/>
            <person name="Song H."/>
            <person name="Zhang L."/>
            <person name="Sodergren E."/>
            <person name="Werner D."/>
            <person name="Stanke M."/>
            <person name="Morgenstern B."/>
            <person name="Solovyev V."/>
            <person name="Kosarev P."/>
            <person name="Brown G."/>
            <person name="Chen H.C."/>
            <person name="Ermolaeva O."/>
            <person name="Hlavina W."/>
            <person name="Kapustin Y."/>
            <person name="Kiryutin B."/>
            <person name="Kitts P."/>
            <person name="Maglott D."/>
            <person name="Pruitt K."/>
            <person name="Sapojnikov V."/>
            <person name="Souvorov A."/>
            <person name="Mackey A.J."/>
            <person name="Waterhouse R.M."/>
            <person name="Wyder S."/>
            <person name="Zdobnov E.M."/>
            <person name="Zdobnov E.M."/>
            <person name="Wyder S."/>
            <person name="Kriventseva E.V."/>
            <person name="Kadowaki T."/>
            <person name="Bork P."/>
            <person name="Aranda M."/>
            <person name="Bao R."/>
            <person name="Beermann A."/>
            <person name="Berns N."/>
            <person name="Bolognesi R."/>
            <person name="Bonneton F."/>
            <person name="Bopp D."/>
            <person name="Brown S.J."/>
            <person name="Bucher G."/>
            <person name="Butts T."/>
            <person name="Chaumot A."/>
            <person name="Denell R.E."/>
            <person name="Ferrier D.E."/>
            <person name="Friedrich M."/>
            <person name="Gordon C.M."/>
            <person name="Jindra M."/>
            <person name="Klingler M."/>
            <person name="Lan Q."/>
            <person name="Lattorff H.M."/>
            <person name="Laudet V."/>
            <person name="von Levetsow C."/>
            <person name="Liu Z."/>
            <person name="Lutz R."/>
            <person name="Lynch J.A."/>
            <person name="da Fonseca R.N."/>
            <person name="Posnien N."/>
            <person name="Reuter R."/>
            <person name="Roth S."/>
            <person name="Savard J."/>
            <person name="Schinko J.B."/>
            <person name="Schmitt C."/>
            <person name="Schoppmeier M."/>
            <person name="Schroder R."/>
            <person name="Shippy T.D."/>
            <person name="Simonnet F."/>
            <person name="Marques-Souza H."/>
            <person name="Tautz D."/>
            <person name="Tomoyasu Y."/>
            <person name="Trauner J."/>
            <person name="Van der Zee M."/>
            <person name="Vervoort M."/>
            <person name="Wittkopp N."/>
            <person name="Wimmer E.A."/>
            <person name="Yang X."/>
            <person name="Jones A.K."/>
            <person name="Sattelle D.B."/>
            <person name="Ebert P.R."/>
            <person name="Nelson D."/>
            <person name="Scott J.G."/>
            <person name="Beeman R.W."/>
            <person name="Muthukrishnan S."/>
            <person name="Kramer K.J."/>
            <person name="Arakane Y."/>
            <person name="Beeman R.W."/>
            <person name="Zhu Q."/>
            <person name="Hogenkamp D."/>
            <person name="Dixit R."/>
            <person name="Oppert B."/>
            <person name="Jiang H."/>
            <person name="Zou Z."/>
            <person name="Marshall J."/>
            <person name="Elpidina E."/>
            <person name="Vinokurov K."/>
            <person name="Oppert C."/>
            <person name="Zou Z."/>
            <person name="Evans J."/>
            <person name="Lu Z."/>
            <person name="Zhao P."/>
            <person name="Sumathipala N."/>
            <person name="Altincicek B."/>
            <person name="Vilcinskas A."/>
            <person name="Williams M."/>
            <person name="Hultmark D."/>
            <person name="Hetru C."/>
            <person name="Jiang H."/>
            <person name="Grimmelikhuijzen C.J."/>
            <person name="Hauser F."/>
            <person name="Cazzamali G."/>
            <person name="Williamson M."/>
            <person name="Park Y."/>
            <person name="Li B."/>
            <person name="Tanaka Y."/>
            <person name="Predel R."/>
            <person name="Neupert S."/>
            <person name="Schachtner J."/>
            <person name="Verleyen P."/>
            <person name="Raible F."/>
            <person name="Bork P."/>
            <person name="Friedrich M."/>
            <person name="Walden K.K."/>
            <person name="Robertson H.M."/>
            <person name="Angeli S."/>
            <person name="Foret S."/>
            <person name="Bucher G."/>
            <person name="Schuetz S."/>
            <person name="Maleszka R."/>
            <person name="Wimmer E.A."/>
            <person name="Beeman R.W."/>
            <person name="Lorenzen M."/>
            <person name="Tomoyasu Y."/>
            <person name="Miller S.C."/>
            <person name="Grossmann D."/>
            <person name="Bucher G."/>
        </authorList>
    </citation>
    <scope>NUCLEOTIDE SEQUENCE [LARGE SCALE GENOMIC DNA]</scope>
    <source>
        <strain evidence="9 10">Georgia GA2</strain>
    </source>
</reference>
<feature type="transmembrane region" description="Helical" evidence="6">
    <location>
        <begin position="148"/>
        <end position="171"/>
    </location>
</feature>
<keyword evidence="6" id="KW-1133">Transmembrane helix</keyword>
<dbReference type="SMART" id="SM00644">
    <property type="entry name" value="Ami_2"/>
    <property type="match status" value="1"/>
</dbReference>
<evidence type="ECO:0000259" key="8">
    <source>
        <dbReference type="SMART" id="SM00701"/>
    </source>
</evidence>
<evidence type="ECO:0000313" key="10">
    <source>
        <dbReference type="Proteomes" id="UP000007266"/>
    </source>
</evidence>
<dbReference type="Proteomes" id="UP000007266">
    <property type="component" value="Linkage group 3"/>
</dbReference>
<dbReference type="SMART" id="SM00701">
    <property type="entry name" value="PGRP"/>
    <property type="match status" value="1"/>
</dbReference>
<dbReference type="GO" id="GO:0008745">
    <property type="term" value="F:N-acetylmuramoyl-L-alanine amidase activity"/>
    <property type="evidence" value="ECO:0007669"/>
    <property type="project" value="InterPro"/>
</dbReference>
<sequence>MQPEGTLANPLTSDGEDTVSTSSEDDNECDGAVVLHEDDRPEVPSFGNISVMNSNDIHFGNKTFYQGPVTIKQFLYANGKTTSDKSDSEVVLDATTLADSGLENPTFVNDNNTASEKTNAASKPAVQENSSGIVKGFRRLQKFFQENVVILVSLLAVLIVSLAILMVVLLLRHSPNPIEDDQITREKLDEQEKNTPVDSPIDPQANLTLPPKLKLVSRLEWLAQPPVQPANPLAVPVPYVIILHTATENCSSQAQCIFHVRFIQTFHIESRSWWDIGYNFLVGGDGEAYEGRGWKSEGAHTYGYNAKSIGIAFIGTFNSFKPPERQITACKQLIAKGVELGFIRKDYKLLAHRQLETTQSPGAALYEEMKTWEHWAKTP</sequence>
<dbReference type="STRING" id="7070.D6WIN7"/>
<dbReference type="InterPro" id="IPR006619">
    <property type="entry name" value="PGRP_domain_met/bac"/>
</dbReference>
<proteinExistence type="inferred from homology"/>
<dbReference type="Pfam" id="PF01510">
    <property type="entry name" value="Amidase_2"/>
    <property type="match status" value="1"/>
</dbReference>
<feature type="region of interest" description="Disordered" evidence="5">
    <location>
        <begin position="1"/>
        <end position="27"/>
    </location>
</feature>
<reference evidence="9 10" key="2">
    <citation type="journal article" date="2010" name="Nucleic Acids Res.">
        <title>BeetleBase in 2010: revisions to provide comprehensive genomic information for Tribolium castaneum.</title>
        <authorList>
            <person name="Kim H.S."/>
            <person name="Murphy T."/>
            <person name="Xia J."/>
            <person name="Caragea D."/>
            <person name="Park Y."/>
            <person name="Beeman R.W."/>
            <person name="Lorenzen M.D."/>
            <person name="Butcher S."/>
            <person name="Manak J.R."/>
            <person name="Brown S.J."/>
        </authorList>
    </citation>
    <scope>NUCLEOTIDE SEQUENCE [LARGE SCALE GENOMIC DNA]</scope>
    <source>
        <strain evidence="9 10">Georgia GA2</strain>
    </source>
</reference>
<accession>D6WIN7</accession>
<name>D6WIN7_TRICA</name>
<dbReference type="InterPro" id="IPR015510">
    <property type="entry name" value="PGRP"/>
</dbReference>